<keyword evidence="2" id="KW-1185">Reference proteome</keyword>
<dbReference type="EMBL" id="JAGSOT010000002">
    <property type="protein sequence ID" value="MBR7794600.1"/>
    <property type="molecule type" value="Genomic_DNA"/>
</dbReference>
<evidence type="ECO:0000313" key="1">
    <source>
        <dbReference type="EMBL" id="MBR7794600.1"/>
    </source>
</evidence>
<reference evidence="1" key="1">
    <citation type="submission" date="2021-04" db="EMBL/GenBank/DDBJ databases">
        <title>Isolation and polyphasic classification of algal microorganism.</title>
        <authorList>
            <person name="Wang S."/>
        </authorList>
    </citation>
    <scope>NUCLEOTIDE SEQUENCE</scope>
    <source>
        <strain evidence="1">720a</strain>
    </source>
</reference>
<comment type="caution">
    <text evidence="1">The sequence shown here is derived from an EMBL/GenBank/DDBJ whole genome shotgun (WGS) entry which is preliminary data.</text>
</comment>
<gene>
    <name evidence="1" type="primary">fbpA</name>
    <name evidence="1" type="ORF">KCX74_00920</name>
</gene>
<organism evidence="1 2">
    <name type="scientific">Virgibacillus salarius</name>
    <dbReference type="NCBI Taxonomy" id="447199"/>
    <lineage>
        <taxon>Bacteria</taxon>
        <taxon>Bacillati</taxon>
        <taxon>Bacillota</taxon>
        <taxon>Bacilli</taxon>
        <taxon>Bacillales</taxon>
        <taxon>Bacillaceae</taxon>
        <taxon>Virgibacillus</taxon>
    </lineage>
</organism>
<protein>
    <submittedName>
        <fullName evidence="1">Fur-regulated basic protein FbpA</fullName>
    </submittedName>
</protein>
<dbReference type="RefSeq" id="WP_152525437.1">
    <property type="nucleotide sequence ID" value="NZ_BAAACY010000005.1"/>
</dbReference>
<proteinExistence type="predicted"/>
<dbReference type="Proteomes" id="UP000675284">
    <property type="component" value="Unassembled WGS sequence"/>
</dbReference>
<evidence type="ECO:0000313" key="2">
    <source>
        <dbReference type="Proteomes" id="UP000675284"/>
    </source>
</evidence>
<dbReference type="AlphaFoldDB" id="A0A941DQ83"/>
<name>A0A941DQ83_9BACI</name>
<accession>A0A941DQ83</accession>
<sequence>MSKNLLREGIEEVKRYYIKKLQKAGVLENDSDLEALTLSELQRMVEFYQL</sequence>